<evidence type="ECO:0000313" key="2">
    <source>
        <dbReference type="Proteomes" id="UP000663570"/>
    </source>
</evidence>
<name>A0ABX7M506_9RHOO</name>
<accession>A0ABX7M506</accession>
<keyword evidence="2" id="KW-1185">Reference proteome</keyword>
<evidence type="ECO:0000313" key="1">
    <source>
        <dbReference type="EMBL" id="QSI76836.1"/>
    </source>
</evidence>
<dbReference type="EMBL" id="CP071060">
    <property type="protein sequence ID" value="QSI76836.1"/>
    <property type="molecule type" value="Genomic_DNA"/>
</dbReference>
<protein>
    <submittedName>
        <fullName evidence="1">Uncharacterized protein</fullName>
    </submittedName>
</protein>
<dbReference type="Proteomes" id="UP000663570">
    <property type="component" value="Chromosome"/>
</dbReference>
<organism evidence="1 2">
    <name type="scientific">Niveibacterium microcysteis</name>
    <dbReference type="NCBI Taxonomy" id="2811415"/>
    <lineage>
        <taxon>Bacteria</taxon>
        <taxon>Pseudomonadati</taxon>
        <taxon>Pseudomonadota</taxon>
        <taxon>Betaproteobacteria</taxon>
        <taxon>Rhodocyclales</taxon>
        <taxon>Rhodocyclaceae</taxon>
        <taxon>Niveibacterium</taxon>
    </lineage>
</organism>
<reference evidence="1 2" key="1">
    <citation type="submission" date="2021-02" db="EMBL/GenBank/DDBJ databases">
        <title>Niveibacterium changnyeongensis HC41.</title>
        <authorList>
            <person name="Kang M."/>
        </authorList>
    </citation>
    <scope>NUCLEOTIDE SEQUENCE [LARGE SCALE GENOMIC DNA]</scope>
    <source>
        <strain evidence="1 2">HC41</strain>
    </source>
</reference>
<gene>
    <name evidence="1" type="ORF">JY500_20700</name>
</gene>
<dbReference type="RefSeq" id="WP_206254440.1">
    <property type="nucleotide sequence ID" value="NZ_CP071060.1"/>
</dbReference>
<sequence>MPEQFYELEPDIFAEHVPELQAELDAELSLTRGRVIGGGVPDPLVYVTGHTADDPPKGLHNRCDPVMSDELISALIAAGVSNLQCFPAELHSETDGSVWRNYKAVNVIGLVRAADMAKSTSTEIIERPGDNAPPLVAFESLRVDPARAGNALLFRLAESPSTLIVAGRVVDYLLTLHSDEDWGITLEAVS</sequence>
<proteinExistence type="predicted"/>